<evidence type="ECO:0000256" key="3">
    <source>
        <dbReference type="ARBA" id="ARBA00022801"/>
    </source>
</evidence>
<dbReference type="Proteomes" id="UP000231279">
    <property type="component" value="Unassembled WGS sequence"/>
</dbReference>
<dbReference type="STRING" id="429701.A0A2G9HMT8"/>
<proteinExistence type="inferred from homology"/>
<keyword evidence="4" id="KW-0325">Glycoprotein</keyword>
<dbReference type="GO" id="GO:0050285">
    <property type="term" value="F:sinapine esterase activity"/>
    <property type="evidence" value="ECO:0007669"/>
    <property type="project" value="UniProtKB-EC"/>
</dbReference>
<evidence type="ECO:0000256" key="2">
    <source>
        <dbReference type="ARBA" id="ARBA00022729"/>
    </source>
</evidence>
<gene>
    <name evidence="5" type="ORF">CDL12_08475</name>
</gene>
<dbReference type="InterPro" id="IPR035669">
    <property type="entry name" value="SGNH_plant_lipase-like"/>
</dbReference>
<dbReference type="InterPro" id="IPR001087">
    <property type="entry name" value="GDSL"/>
</dbReference>
<keyword evidence="2" id="KW-0732">Signal</keyword>
<evidence type="ECO:0000313" key="5">
    <source>
        <dbReference type="EMBL" id="PIN18846.1"/>
    </source>
</evidence>
<comment type="similarity">
    <text evidence="1">Belongs to the 'GDSL' lipolytic enzyme family.</text>
</comment>
<dbReference type="InterPro" id="IPR036514">
    <property type="entry name" value="SGNH_hydro_sf"/>
</dbReference>
<dbReference type="OrthoDB" id="1600564at2759"/>
<organism evidence="5 6">
    <name type="scientific">Handroanthus impetiginosus</name>
    <dbReference type="NCBI Taxonomy" id="429701"/>
    <lineage>
        <taxon>Eukaryota</taxon>
        <taxon>Viridiplantae</taxon>
        <taxon>Streptophyta</taxon>
        <taxon>Embryophyta</taxon>
        <taxon>Tracheophyta</taxon>
        <taxon>Spermatophyta</taxon>
        <taxon>Magnoliopsida</taxon>
        <taxon>eudicotyledons</taxon>
        <taxon>Gunneridae</taxon>
        <taxon>Pentapetalae</taxon>
        <taxon>asterids</taxon>
        <taxon>lamiids</taxon>
        <taxon>Lamiales</taxon>
        <taxon>Bignoniaceae</taxon>
        <taxon>Crescentiina</taxon>
        <taxon>Tabebuia alliance</taxon>
        <taxon>Handroanthus</taxon>
    </lineage>
</organism>
<dbReference type="EMBL" id="NKXS01001390">
    <property type="protein sequence ID" value="PIN18846.1"/>
    <property type="molecule type" value="Genomic_DNA"/>
</dbReference>
<evidence type="ECO:0000256" key="4">
    <source>
        <dbReference type="ARBA" id="ARBA00023180"/>
    </source>
</evidence>
<dbReference type="CDD" id="cd01837">
    <property type="entry name" value="SGNH_plant_lipase_like"/>
    <property type="match status" value="1"/>
</dbReference>
<dbReference type="Gene3D" id="3.40.50.1110">
    <property type="entry name" value="SGNH hydrolase"/>
    <property type="match status" value="1"/>
</dbReference>
<sequence>MMLGFDLFLTRQSRLCVPAQIRYQLVICTRPKTLVTTPNDGILFEWVRACCKVMTQSLVPESDMRRPDVRSHVSVQETTSSVDVYSSTTLLRKDWIGAFKGVGASSSNKFSYASSACFKSIISFGDSLADTGNTVYLLPESRRPPHFTLPPYGETFFGHPTGRCSDGRLIIDFIAQELGLPFVAPFYGSGRIDGIKGNVSNFVDGVNFAVVGATALEDSFFNERGVKLPVLNASLVAQMGWFKGFLSKMCHTSSDCKKYLESSLVLVGEIGGNDYNHAFFEGIKVAEVQSFAPDVVKTIGSAIIELINLGAVTLMVPGNCPIGCSTAYLTYFLTRNMGDYDENGCIKWLNKFAEYHNELLRTELGRIQKLHPHATIIYADYYNAAMEIYRSPNVFGFGGGALKACCGGEGPYNMNFAVQCGYSPSKSCKDPSLYVNWDGVHLTEAAYKRIALGLLRGSYTTPRLAATCPRIFYTDSRPYQQ</sequence>
<keyword evidence="3 5" id="KW-0378">Hydrolase</keyword>
<dbReference type="PANTHER" id="PTHR22835:SF683">
    <property type="entry name" value="OS05G0506800 PROTEIN"/>
    <property type="match status" value="1"/>
</dbReference>
<accession>A0A2G9HMT8</accession>
<dbReference type="PANTHER" id="PTHR22835">
    <property type="entry name" value="ZINC FINGER FYVE DOMAIN CONTAINING PROTEIN"/>
    <property type="match status" value="1"/>
</dbReference>
<keyword evidence="6" id="KW-1185">Reference proteome</keyword>
<dbReference type="Pfam" id="PF00657">
    <property type="entry name" value="Lipase_GDSL"/>
    <property type="match status" value="1"/>
</dbReference>
<reference evidence="6" key="1">
    <citation type="journal article" date="2018" name="Gigascience">
        <title>Genome assembly of the Pink Ipe (Handroanthus impetiginosus, Bignoniaceae), a highly valued, ecologically keystone Neotropical timber forest tree.</title>
        <authorList>
            <person name="Silva-Junior O.B."/>
            <person name="Grattapaglia D."/>
            <person name="Novaes E."/>
            <person name="Collevatti R.G."/>
        </authorList>
    </citation>
    <scope>NUCLEOTIDE SEQUENCE [LARGE SCALE GENOMIC DNA]</scope>
    <source>
        <strain evidence="6">cv. UFG-1</strain>
    </source>
</reference>
<dbReference type="AlphaFoldDB" id="A0A2G9HMT8"/>
<name>A0A2G9HMT8_9LAMI</name>
<protein>
    <submittedName>
        <fullName evidence="5">Sinapine esterase</fullName>
        <ecNumber evidence="5">3.1.1.49</ecNumber>
    </submittedName>
</protein>
<comment type="caution">
    <text evidence="5">The sequence shown here is derived from an EMBL/GenBank/DDBJ whole genome shotgun (WGS) entry which is preliminary data.</text>
</comment>
<dbReference type="EC" id="3.1.1.49" evidence="5"/>
<evidence type="ECO:0000313" key="6">
    <source>
        <dbReference type="Proteomes" id="UP000231279"/>
    </source>
</evidence>
<evidence type="ECO:0000256" key="1">
    <source>
        <dbReference type="ARBA" id="ARBA00008668"/>
    </source>
</evidence>